<dbReference type="SUPFAM" id="SSF46785">
    <property type="entry name" value="Winged helix' DNA-binding domain"/>
    <property type="match status" value="1"/>
</dbReference>
<dbReference type="SUPFAM" id="SSF56024">
    <property type="entry name" value="Phospholipase D/nuclease"/>
    <property type="match status" value="1"/>
</dbReference>
<dbReference type="RefSeq" id="WP_059057147.1">
    <property type="nucleotide sequence ID" value="NZ_CEML01000001.1"/>
</dbReference>
<evidence type="ECO:0000313" key="5">
    <source>
        <dbReference type="Proteomes" id="UP000066737"/>
    </source>
</evidence>
<dbReference type="AlphaFoldDB" id="A0A0U5CZ06"/>
<proteinExistence type="inferred from homology"/>
<dbReference type="Proteomes" id="UP000066737">
    <property type="component" value="Chromosome I"/>
</dbReference>
<accession>A0A0U5CZ06</accession>
<evidence type="ECO:0000313" key="4">
    <source>
        <dbReference type="EMBL" id="CQH58330.1"/>
    </source>
</evidence>
<comment type="similarity">
    <text evidence="1">Belongs to the transcriptional regulator TrmB family.</text>
</comment>
<dbReference type="OrthoDB" id="30795at2157"/>
<dbReference type="Pfam" id="PF11495">
    <property type="entry name" value="Regulator_TrmB"/>
    <property type="match status" value="1"/>
</dbReference>
<protein>
    <submittedName>
        <fullName evidence="4">TrmB family transcription regulator</fullName>
    </submittedName>
</protein>
<dbReference type="PANTHER" id="PTHR34293">
    <property type="entry name" value="HTH-TYPE TRANSCRIPTIONAL REGULATOR TRMBL2"/>
    <property type="match status" value="1"/>
</dbReference>
<dbReference type="Pfam" id="PF01978">
    <property type="entry name" value="TrmB"/>
    <property type="match status" value="1"/>
</dbReference>
<dbReference type="InterPro" id="IPR051797">
    <property type="entry name" value="TrmB-like"/>
</dbReference>
<feature type="domain" description="Transcription regulator TrmB N-terminal" evidence="2">
    <location>
        <begin position="10"/>
        <end position="75"/>
    </location>
</feature>
<feature type="domain" description="Transcription regulator TrmB C-terminal" evidence="3">
    <location>
        <begin position="114"/>
        <end position="235"/>
    </location>
</feature>
<gene>
    <name evidence="4" type="ORF">HHUB_2726</name>
</gene>
<reference evidence="5" key="1">
    <citation type="journal article" date="2016" name="Environ. Microbiol.">
        <title>The complete genome of a viable archaeum isolated from 123-million-year-old rock salt.</title>
        <authorList>
            <person name="Jaakkola S.T."/>
            <person name="Pfeiffer F."/>
            <person name="Ravantti J.J."/>
            <person name="Guo Q."/>
            <person name="Liu Y."/>
            <person name="Chen X."/>
            <person name="Ma H."/>
            <person name="Yang C."/>
            <person name="Oksanen H.M."/>
            <person name="Bamford D.H."/>
        </authorList>
    </citation>
    <scope>NUCLEOTIDE SEQUENCE</scope>
    <source>
        <strain evidence="5">JI20-1</strain>
    </source>
</reference>
<dbReference type="PANTHER" id="PTHR34293:SF1">
    <property type="entry name" value="HTH-TYPE TRANSCRIPTIONAL REGULATOR TRMBL2"/>
    <property type="match status" value="1"/>
</dbReference>
<dbReference type="STRING" id="1407499.HHUB_2726"/>
<dbReference type="Gene3D" id="1.10.10.10">
    <property type="entry name" value="Winged helix-like DNA-binding domain superfamily/Winged helix DNA-binding domain"/>
    <property type="match status" value="1"/>
</dbReference>
<dbReference type="InterPro" id="IPR021586">
    <property type="entry name" value="Tscrpt_reg_TrmB_C"/>
</dbReference>
<keyword evidence="5" id="KW-1185">Reference proteome</keyword>
<dbReference type="EMBL" id="LN831302">
    <property type="protein sequence ID" value="CQH58330.1"/>
    <property type="molecule type" value="Genomic_DNA"/>
</dbReference>
<sequence>MNDEDAVGALKRLGLSTYEARVFVALQKLGTGTASEVADIADVPRSQVYGAAEDLEGRGLVDVEQSNPTRYRPVGVEEARERLYRQLRSESDAAFDYLESVREEYGATEESESIWTVRGDANVVSRTAQLVESADDHVVYGTDDVSQLEPAVRDALAAAADAGVAVTVVSESEAVLDVARDLGARGVSVAHQPTPEMGAERVVMVDDAAVLVSVASDDGTETAFWSRDTGFAAMLSSLLGEFVADVAGEQ</sequence>
<dbReference type="GeneID" id="91110178"/>
<evidence type="ECO:0000256" key="1">
    <source>
        <dbReference type="ARBA" id="ARBA00007287"/>
    </source>
</evidence>
<dbReference type="InterPro" id="IPR036390">
    <property type="entry name" value="WH_DNA-bd_sf"/>
</dbReference>
<evidence type="ECO:0000259" key="2">
    <source>
        <dbReference type="Pfam" id="PF01978"/>
    </source>
</evidence>
<organism evidence="4 5">
    <name type="scientific">Halobacterium hubeiense</name>
    <dbReference type="NCBI Taxonomy" id="1407499"/>
    <lineage>
        <taxon>Archaea</taxon>
        <taxon>Methanobacteriati</taxon>
        <taxon>Methanobacteriota</taxon>
        <taxon>Stenosarchaea group</taxon>
        <taxon>Halobacteria</taxon>
        <taxon>Halobacteriales</taxon>
        <taxon>Halobacteriaceae</taxon>
        <taxon>Halobacterium</taxon>
    </lineage>
</organism>
<dbReference type="InterPro" id="IPR002831">
    <property type="entry name" value="Tscrpt_reg_TrmB_N"/>
</dbReference>
<dbReference type="InterPro" id="IPR036388">
    <property type="entry name" value="WH-like_DNA-bd_sf"/>
</dbReference>
<name>A0A0U5CZ06_9EURY</name>
<dbReference type="KEGG" id="hhb:Hhub_2726"/>
<evidence type="ECO:0000259" key="3">
    <source>
        <dbReference type="Pfam" id="PF11495"/>
    </source>
</evidence>